<feature type="compositionally biased region" description="Polar residues" evidence="2">
    <location>
        <begin position="326"/>
        <end position="336"/>
    </location>
</feature>
<evidence type="ECO:0000256" key="2">
    <source>
        <dbReference type="SAM" id="MobiDB-lite"/>
    </source>
</evidence>
<dbReference type="InterPro" id="IPR036236">
    <property type="entry name" value="Znf_C2H2_sf"/>
</dbReference>
<dbReference type="InterPro" id="IPR013087">
    <property type="entry name" value="Znf_C2H2_type"/>
</dbReference>
<comment type="caution">
    <text evidence="4">The sequence shown here is derived from an EMBL/GenBank/DDBJ whole genome shotgun (WGS) entry which is preliminary data.</text>
</comment>
<feature type="domain" description="C2H2-type" evidence="3">
    <location>
        <begin position="639"/>
        <end position="669"/>
    </location>
</feature>
<reference evidence="4" key="1">
    <citation type="journal article" date="2020" name="Stud. Mycol.">
        <title>101 Dothideomycetes genomes: a test case for predicting lifestyles and emergence of pathogens.</title>
        <authorList>
            <person name="Haridas S."/>
            <person name="Albert R."/>
            <person name="Binder M."/>
            <person name="Bloem J."/>
            <person name="Labutti K."/>
            <person name="Salamov A."/>
            <person name="Andreopoulos B."/>
            <person name="Baker S."/>
            <person name="Barry K."/>
            <person name="Bills G."/>
            <person name="Bluhm B."/>
            <person name="Cannon C."/>
            <person name="Castanera R."/>
            <person name="Culley D."/>
            <person name="Daum C."/>
            <person name="Ezra D."/>
            <person name="Gonzalez J."/>
            <person name="Henrissat B."/>
            <person name="Kuo A."/>
            <person name="Liang C."/>
            <person name="Lipzen A."/>
            <person name="Lutzoni F."/>
            <person name="Magnuson J."/>
            <person name="Mondo S."/>
            <person name="Nolan M."/>
            <person name="Ohm R."/>
            <person name="Pangilinan J."/>
            <person name="Park H.-J."/>
            <person name="Ramirez L."/>
            <person name="Alfaro M."/>
            <person name="Sun H."/>
            <person name="Tritt A."/>
            <person name="Yoshinaga Y."/>
            <person name="Zwiers L.-H."/>
            <person name="Turgeon B."/>
            <person name="Goodwin S."/>
            <person name="Spatafora J."/>
            <person name="Crous P."/>
            <person name="Grigoriev I."/>
        </authorList>
    </citation>
    <scope>NUCLEOTIDE SEQUENCE</scope>
    <source>
        <strain evidence="4">CBS 121410</strain>
    </source>
</reference>
<dbReference type="SMART" id="SM00355">
    <property type="entry name" value="ZnF_C2H2"/>
    <property type="match status" value="2"/>
</dbReference>
<dbReference type="EMBL" id="ML978713">
    <property type="protein sequence ID" value="KAF2089909.1"/>
    <property type="molecule type" value="Genomic_DNA"/>
</dbReference>
<dbReference type="AlphaFoldDB" id="A0A9P4HY03"/>
<dbReference type="Proteomes" id="UP000799776">
    <property type="component" value="Unassembled WGS sequence"/>
</dbReference>
<dbReference type="PROSITE" id="PS00028">
    <property type="entry name" value="ZINC_FINGER_C2H2_1"/>
    <property type="match status" value="1"/>
</dbReference>
<evidence type="ECO:0000259" key="3">
    <source>
        <dbReference type="PROSITE" id="PS50157"/>
    </source>
</evidence>
<feature type="region of interest" description="Disordered" evidence="2">
    <location>
        <begin position="496"/>
        <end position="543"/>
    </location>
</feature>
<feature type="region of interest" description="Disordered" evidence="2">
    <location>
        <begin position="122"/>
        <end position="215"/>
    </location>
</feature>
<keyword evidence="1" id="KW-0863">Zinc-finger</keyword>
<name>A0A9P4HY03_9PEZI</name>
<dbReference type="GO" id="GO:0008270">
    <property type="term" value="F:zinc ion binding"/>
    <property type="evidence" value="ECO:0007669"/>
    <property type="project" value="UniProtKB-KW"/>
</dbReference>
<feature type="region of interest" description="Disordered" evidence="2">
    <location>
        <begin position="559"/>
        <end position="599"/>
    </location>
</feature>
<keyword evidence="1" id="KW-0479">Metal-binding</keyword>
<dbReference type="OrthoDB" id="8922241at2759"/>
<dbReference type="SUPFAM" id="SSF57667">
    <property type="entry name" value="beta-beta-alpha zinc fingers"/>
    <property type="match status" value="1"/>
</dbReference>
<feature type="compositionally biased region" description="Low complexity" evidence="2">
    <location>
        <begin position="301"/>
        <end position="314"/>
    </location>
</feature>
<dbReference type="PROSITE" id="PS50157">
    <property type="entry name" value="ZINC_FINGER_C2H2_2"/>
    <property type="match status" value="1"/>
</dbReference>
<feature type="compositionally biased region" description="Polar residues" evidence="2">
    <location>
        <begin position="502"/>
        <end position="522"/>
    </location>
</feature>
<keyword evidence="1" id="KW-0862">Zinc</keyword>
<protein>
    <recommendedName>
        <fullName evidence="3">C2H2-type domain-containing protein</fullName>
    </recommendedName>
</protein>
<feature type="region of interest" description="Disordered" evidence="2">
    <location>
        <begin position="657"/>
        <end position="679"/>
    </location>
</feature>
<feature type="region of interest" description="Disordered" evidence="2">
    <location>
        <begin position="293"/>
        <end position="336"/>
    </location>
</feature>
<evidence type="ECO:0000313" key="4">
    <source>
        <dbReference type="EMBL" id="KAF2089909.1"/>
    </source>
</evidence>
<evidence type="ECO:0000256" key="1">
    <source>
        <dbReference type="PROSITE-ProRule" id="PRU00042"/>
    </source>
</evidence>
<gene>
    <name evidence="4" type="ORF">K490DRAFT_62786</name>
</gene>
<proteinExistence type="predicted"/>
<organism evidence="4 5">
    <name type="scientific">Saccharata proteae CBS 121410</name>
    <dbReference type="NCBI Taxonomy" id="1314787"/>
    <lineage>
        <taxon>Eukaryota</taxon>
        <taxon>Fungi</taxon>
        <taxon>Dikarya</taxon>
        <taxon>Ascomycota</taxon>
        <taxon>Pezizomycotina</taxon>
        <taxon>Dothideomycetes</taxon>
        <taxon>Dothideomycetes incertae sedis</taxon>
        <taxon>Botryosphaeriales</taxon>
        <taxon>Saccharataceae</taxon>
        <taxon>Saccharata</taxon>
    </lineage>
</organism>
<dbReference type="Gene3D" id="3.30.160.60">
    <property type="entry name" value="Classic Zinc Finger"/>
    <property type="match status" value="1"/>
</dbReference>
<feature type="region of interest" description="Disordered" evidence="2">
    <location>
        <begin position="375"/>
        <end position="394"/>
    </location>
</feature>
<evidence type="ECO:0000313" key="5">
    <source>
        <dbReference type="Proteomes" id="UP000799776"/>
    </source>
</evidence>
<keyword evidence="5" id="KW-1185">Reference proteome</keyword>
<sequence>MVFRKLSNPLGQDQTRPTYELDPLNRAELAESVRRFEAPLNQASRGEYRPTLDMDAAIEHQGTLYLEIDSAISSESVQHTLNLDGRPTSHNDALSKNSSAISPVDSSARYVDSVPPFDPSMYPDDLVSPTQHATKVGVEDKTRTSSSLTRAPPSLGKCDEASAGIFTSNNTTPQHPHTEYSSDGNYYSQGSMQPPYSRAQGIHVDSSRPTRSHLKLDTDPAFVSNNSTWHQTYQTNRSQNNLTTPSSGKITGLSPWSWTSPCTRRSSYSSVHTNSSRPSQVFSATACRDSNIFPLIEGNPSHKSSSGSRRSSYQKSDDSSWDLISVPNSQQSPYYPSTNVSFNDTFSAVPPTPDRSLVFDTNPISSPNVIFNQNDLSGSNPFNDQTRFSDQNPLSDQNLFSNQSLLEQDSFSNQDDFFDQNPFFNVDGFANDTPFSNPNPFADQNPFSNVDGFSNETLFSNPNHFTDRNPRVHPPMTYPAIAYLATVQPVIDHPVTAHPELSSPTTYQAAPATRQGSHQPPMNHSVMPSAYPNPIVHPPTNHSVIPSAYSNPIFDLPTNHSTSHYSETDHPTIPNPDLYPPTNTHPAPEAEPAPHQPPEALETCPSCGYKFKGELRQAHRNLNRHREAHCTSQASPSQFRCKHNGCSKTYRRKDALRVHQKQKHTGGAPRSNNGAADQA</sequence>
<accession>A0A9P4HY03</accession>
<feature type="compositionally biased region" description="Polar residues" evidence="2">
    <location>
        <begin position="670"/>
        <end position="679"/>
    </location>
</feature>
<feature type="compositionally biased region" description="Polar residues" evidence="2">
    <location>
        <begin position="165"/>
        <end position="194"/>
    </location>
</feature>